<feature type="domain" description="N-acetyltransferase" evidence="1">
    <location>
        <begin position="1"/>
        <end position="158"/>
    </location>
</feature>
<dbReference type="EC" id="2.3.1.189" evidence="2"/>
<evidence type="ECO:0000313" key="2">
    <source>
        <dbReference type="EMBL" id="SOY32828.1"/>
    </source>
</evidence>
<dbReference type="Pfam" id="PF00583">
    <property type="entry name" value="Acetyltransf_1"/>
    <property type="match status" value="1"/>
</dbReference>
<dbReference type="OrthoDB" id="9795206at2"/>
<name>A0A2K4ZQT1_9FIRM</name>
<evidence type="ECO:0000313" key="3">
    <source>
        <dbReference type="Proteomes" id="UP000236311"/>
    </source>
</evidence>
<dbReference type="Proteomes" id="UP000236311">
    <property type="component" value="Unassembled WGS sequence"/>
</dbReference>
<dbReference type="SUPFAM" id="SSF55729">
    <property type="entry name" value="Acyl-CoA N-acyltransferases (Nat)"/>
    <property type="match status" value="1"/>
</dbReference>
<dbReference type="PANTHER" id="PTHR43415">
    <property type="entry name" value="SPERMIDINE N(1)-ACETYLTRANSFERASE"/>
    <property type="match status" value="1"/>
</dbReference>
<dbReference type="Gene3D" id="3.40.630.30">
    <property type="match status" value="1"/>
</dbReference>
<dbReference type="InterPro" id="IPR000182">
    <property type="entry name" value="GNAT_dom"/>
</dbReference>
<dbReference type="RefSeq" id="WP_103242718.1">
    <property type="nucleotide sequence ID" value="NZ_JANJZD010000074.1"/>
</dbReference>
<organism evidence="2 3">
    <name type="scientific">Acetatifactor muris</name>
    <dbReference type="NCBI Taxonomy" id="879566"/>
    <lineage>
        <taxon>Bacteria</taxon>
        <taxon>Bacillati</taxon>
        <taxon>Bacillota</taxon>
        <taxon>Clostridia</taxon>
        <taxon>Lachnospirales</taxon>
        <taxon>Lachnospiraceae</taxon>
        <taxon>Acetatifactor</taxon>
    </lineage>
</organism>
<evidence type="ECO:0000259" key="1">
    <source>
        <dbReference type="PROSITE" id="PS51186"/>
    </source>
</evidence>
<keyword evidence="3" id="KW-1185">Reference proteome</keyword>
<dbReference type="PANTHER" id="PTHR43415:SF3">
    <property type="entry name" value="GNAT-FAMILY ACETYLTRANSFERASE"/>
    <property type="match status" value="1"/>
</dbReference>
<reference evidence="2 3" key="1">
    <citation type="submission" date="2018-01" db="EMBL/GenBank/DDBJ databases">
        <authorList>
            <person name="Gaut B.S."/>
            <person name="Morton B.R."/>
            <person name="Clegg M.T."/>
            <person name="Duvall M.R."/>
        </authorList>
    </citation>
    <scope>NUCLEOTIDE SEQUENCE [LARGE SCALE GENOMIC DNA]</scope>
    <source>
        <strain evidence="2">GP69</strain>
    </source>
</reference>
<sequence>MRIRPYISSKDYEYVSRWIDNERTHAFWCANLLPYPMTQKSFHDLLEKNAMDWTDSAYVATENSGQAIGFFCYSVNTADNIGFLKFVIVDKTKRGKGYGKEMLNLALQYAFQITGVKAVQLNVFNENTLAKQCYEKVGFVERKIDKDVFAYKDELWSRGNMIISKQSF</sequence>
<dbReference type="InterPro" id="IPR016181">
    <property type="entry name" value="Acyl_CoA_acyltransferase"/>
</dbReference>
<accession>A0A2K4ZQT1</accession>
<dbReference type="CDD" id="cd04301">
    <property type="entry name" value="NAT_SF"/>
    <property type="match status" value="1"/>
</dbReference>
<dbReference type="AlphaFoldDB" id="A0A2K4ZQT1"/>
<dbReference type="PROSITE" id="PS51186">
    <property type="entry name" value="GNAT"/>
    <property type="match status" value="1"/>
</dbReference>
<keyword evidence="2" id="KW-0012">Acyltransferase</keyword>
<dbReference type="EMBL" id="OFSM01000078">
    <property type="protein sequence ID" value="SOY32828.1"/>
    <property type="molecule type" value="Genomic_DNA"/>
</dbReference>
<protein>
    <submittedName>
        <fullName evidence="2">Mycothiol acetyltransferase</fullName>
        <ecNumber evidence="2">2.3.1.189</ecNumber>
    </submittedName>
</protein>
<gene>
    <name evidence="2" type="primary">mshD_2</name>
    <name evidence="2" type="ORF">AMURIS_05596</name>
</gene>
<keyword evidence="2" id="KW-0808">Transferase</keyword>
<dbReference type="GO" id="GO:0035447">
    <property type="term" value="F:mycothiol synthase activity"/>
    <property type="evidence" value="ECO:0007669"/>
    <property type="project" value="UniProtKB-EC"/>
</dbReference>
<proteinExistence type="predicted"/>